<name>A0ABW0NUR5_9HYPH</name>
<evidence type="ECO:0000313" key="2">
    <source>
        <dbReference type="Proteomes" id="UP001596060"/>
    </source>
</evidence>
<proteinExistence type="predicted"/>
<accession>A0ABW0NUR5</accession>
<evidence type="ECO:0000313" key="1">
    <source>
        <dbReference type="EMBL" id="MFC5504164.1"/>
    </source>
</evidence>
<organism evidence="1 2">
    <name type="scientific">Bosea massiliensis</name>
    <dbReference type="NCBI Taxonomy" id="151419"/>
    <lineage>
        <taxon>Bacteria</taxon>
        <taxon>Pseudomonadati</taxon>
        <taxon>Pseudomonadota</taxon>
        <taxon>Alphaproteobacteria</taxon>
        <taxon>Hyphomicrobiales</taxon>
        <taxon>Boseaceae</taxon>
        <taxon>Bosea</taxon>
    </lineage>
</organism>
<keyword evidence="1" id="KW-0378">Hydrolase</keyword>
<comment type="caution">
    <text evidence="1">The sequence shown here is derived from an EMBL/GenBank/DDBJ whole genome shotgun (WGS) entry which is preliminary data.</text>
</comment>
<dbReference type="Gene3D" id="3.40.50.1110">
    <property type="entry name" value="SGNH hydrolase"/>
    <property type="match status" value="1"/>
</dbReference>
<dbReference type="GO" id="GO:0016787">
    <property type="term" value="F:hydrolase activity"/>
    <property type="evidence" value="ECO:0007669"/>
    <property type="project" value="UniProtKB-KW"/>
</dbReference>
<keyword evidence="2" id="KW-1185">Reference proteome</keyword>
<keyword evidence="1" id="KW-0418">Kinase</keyword>
<dbReference type="SUPFAM" id="SSF52266">
    <property type="entry name" value="SGNH hydrolase"/>
    <property type="match status" value="1"/>
</dbReference>
<gene>
    <name evidence="1" type="ORF">ACFPN9_02705</name>
</gene>
<dbReference type="GO" id="GO:0016301">
    <property type="term" value="F:kinase activity"/>
    <property type="evidence" value="ECO:0007669"/>
    <property type="project" value="UniProtKB-KW"/>
</dbReference>
<dbReference type="CDD" id="cd00229">
    <property type="entry name" value="SGNH_hydrolase"/>
    <property type="match status" value="1"/>
</dbReference>
<dbReference type="EMBL" id="JBHSLU010000005">
    <property type="protein sequence ID" value="MFC5504164.1"/>
    <property type="molecule type" value="Genomic_DNA"/>
</dbReference>
<protein>
    <submittedName>
        <fullName evidence="1">SGNH/GDSL hydrolase family protein</fullName>
    </submittedName>
</protein>
<dbReference type="Proteomes" id="UP001596060">
    <property type="component" value="Unassembled WGS sequence"/>
</dbReference>
<dbReference type="InterPro" id="IPR036514">
    <property type="entry name" value="SGNH_hydro_sf"/>
</dbReference>
<dbReference type="RefSeq" id="WP_066719599.1">
    <property type="nucleotide sequence ID" value="NZ_JBHSLU010000005.1"/>
</dbReference>
<reference evidence="2" key="1">
    <citation type="journal article" date="2019" name="Int. J. Syst. Evol. Microbiol.">
        <title>The Global Catalogue of Microorganisms (GCM) 10K type strain sequencing project: providing services to taxonomists for standard genome sequencing and annotation.</title>
        <authorList>
            <consortium name="The Broad Institute Genomics Platform"/>
            <consortium name="The Broad Institute Genome Sequencing Center for Infectious Disease"/>
            <person name="Wu L."/>
            <person name="Ma J."/>
        </authorList>
    </citation>
    <scope>NUCLEOTIDE SEQUENCE [LARGE SCALE GENOMIC DNA]</scope>
    <source>
        <strain evidence="2">CCUG 43117</strain>
    </source>
</reference>
<sequence length="246" mass="26595">MTPCAIDIRYRSRLVALLLLVPLALIGGSLAGLAIGRFSTAPPSYRDQRLVQIRADLRQVEGDYLLALGDSHVARWHAREFCGLPLVNGGMHGATTRDTRGLIDELALPRPPLAIILSVGTNDANRKRFREPPEAVTRFRQAFRGLLRDLSGRAGLVVIASLPRLDERQAPAFSEEAALDIAGSAETACREEGSCRLASGFGDGIALADGLHLADYERAYRAAEPGICAALPPGKRLRQNRRAEAP</sequence>
<keyword evidence="1" id="KW-0808">Transferase</keyword>